<evidence type="ECO:0008006" key="5">
    <source>
        <dbReference type="Google" id="ProtNLM"/>
    </source>
</evidence>
<feature type="non-terminal residue" evidence="3">
    <location>
        <position position="80"/>
    </location>
</feature>
<dbReference type="Proteomes" id="UP001215598">
    <property type="component" value="Unassembled WGS sequence"/>
</dbReference>
<organism evidence="3 4">
    <name type="scientific">Mycena metata</name>
    <dbReference type="NCBI Taxonomy" id="1033252"/>
    <lineage>
        <taxon>Eukaryota</taxon>
        <taxon>Fungi</taxon>
        <taxon>Dikarya</taxon>
        <taxon>Basidiomycota</taxon>
        <taxon>Agaricomycotina</taxon>
        <taxon>Agaricomycetes</taxon>
        <taxon>Agaricomycetidae</taxon>
        <taxon>Agaricales</taxon>
        <taxon>Marasmiineae</taxon>
        <taxon>Mycenaceae</taxon>
        <taxon>Mycena</taxon>
    </lineage>
</organism>
<accession>A0AAD7I588</accession>
<feature type="chain" id="PRO_5042272527" description="Secreted protein" evidence="2">
    <location>
        <begin position="36"/>
        <end position="80"/>
    </location>
</feature>
<evidence type="ECO:0000313" key="3">
    <source>
        <dbReference type="EMBL" id="KAJ7735363.1"/>
    </source>
</evidence>
<evidence type="ECO:0000256" key="1">
    <source>
        <dbReference type="SAM" id="MobiDB-lite"/>
    </source>
</evidence>
<feature type="signal peptide" evidence="2">
    <location>
        <begin position="1"/>
        <end position="35"/>
    </location>
</feature>
<evidence type="ECO:0000256" key="2">
    <source>
        <dbReference type="SAM" id="SignalP"/>
    </source>
</evidence>
<keyword evidence="4" id="KW-1185">Reference proteome</keyword>
<name>A0AAD7I588_9AGAR</name>
<sequence length="80" mass="8934">MRRQVAQPRALVPCRRWLPLPFLPLPLALLPAPTADLVREPYSYSAWECALRAAKLKPPACRPSFPSTPPTSLLPLHRAP</sequence>
<feature type="compositionally biased region" description="Low complexity" evidence="1">
    <location>
        <begin position="70"/>
        <end position="80"/>
    </location>
</feature>
<comment type="caution">
    <text evidence="3">The sequence shown here is derived from an EMBL/GenBank/DDBJ whole genome shotgun (WGS) entry which is preliminary data.</text>
</comment>
<evidence type="ECO:0000313" key="4">
    <source>
        <dbReference type="Proteomes" id="UP001215598"/>
    </source>
</evidence>
<dbReference type="EMBL" id="JARKIB010000127">
    <property type="protein sequence ID" value="KAJ7735363.1"/>
    <property type="molecule type" value="Genomic_DNA"/>
</dbReference>
<feature type="region of interest" description="Disordered" evidence="1">
    <location>
        <begin position="60"/>
        <end position="80"/>
    </location>
</feature>
<dbReference type="AlphaFoldDB" id="A0AAD7I588"/>
<reference evidence="3" key="1">
    <citation type="submission" date="2023-03" db="EMBL/GenBank/DDBJ databases">
        <title>Massive genome expansion in bonnet fungi (Mycena s.s.) driven by repeated elements and novel gene families across ecological guilds.</title>
        <authorList>
            <consortium name="Lawrence Berkeley National Laboratory"/>
            <person name="Harder C.B."/>
            <person name="Miyauchi S."/>
            <person name="Viragh M."/>
            <person name="Kuo A."/>
            <person name="Thoen E."/>
            <person name="Andreopoulos B."/>
            <person name="Lu D."/>
            <person name="Skrede I."/>
            <person name="Drula E."/>
            <person name="Henrissat B."/>
            <person name="Morin E."/>
            <person name="Kohler A."/>
            <person name="Barry K."/>
            <person name="LaButti K."/>
            <person name="Morin E."/>
            <person name="Salamov A."/>
            <person name="Lipzen A."/>
            <person name="Mereny Z."/>
            <person name="Hegedus B."/>
            <person name="Baldrian P."/>
            <person name="Stursova M."/>
            <person name="Weitz H."/>
            <person name="Taylor A."/>
            <person name="Grigoriev I.V."/>
            <person name="Nagy L.G."/>
            <person name="Martin F."/>
            <person name="Kauserud H."/>
        </authorList>
    </citation>
    <scope>NUCLEOTIDE SEQUENCE</scope>
    <source>
        <strain evidence="3">CBHHK182m</strain>
    </source>
</reference>
<proteinExistence type="predicted"/>
<gene>
    <name evidence="3" type="ORF">B0H16DRAFT_1576519</name>
</gene>
<protein>
    <recommendedName>
        <fullName evidence="5">Secreted protein</fullName>
    </recommendedName>
</protein>
<keyword evidence="2" id="KW-0732">Signal</keyword>